<sequence>MPRLVAPTFYRHSLPCKLPRYYSKSSTVLLPASSPALSPLKNMPSAFPVHNLRPQPAFPPPISMSGSSHIRSMSAATQINNSPPRPASERVAALVVGAGPSGIAVVGNLLELLPPDKVVLWVDPRFQGGRINAHYREVPSNTKVKLFLDYAQAVEPFREIVESTPKPNAITALQDLNPSDTCPLGKAGDMLLTLTSGLSANSRVKISHATVGDAQWVSANSSWNMRIDDENLNTSTSVEAPIVVYCTGSSPTVLPLPVSILRQPNILDLDIALKPSLLKEHIPRDRELCVGVIGASHSAILVLMNLVKLHTDSHPLLKVRWFTRTKNLKYAEDMGDWILYDNTGLKGLAADFAQKHLDGESFSRSHVSGFITRVDCSGGTNQELQAYIQEMPSCDYLVQAVGYTRHPLPRLHQNLRYNHETGGFLEQSTDSPVPGLFGTGIAFPERVVDPHGNVEYSVGFIKFMRYLKKVMPKWVAGVNNS</sequence>
<gene>
    <name evidence="1" type="ORF">F4821DRAFT_226278</name>
</gene>
<dbReference type="EMBL" id="MU394286">
    <property type="protein sequence ID" value="KAI6091506.1"/>
    <property type="molecule type" value="Genomic_DNA"/>
</dbReference>
<reference evidence="1 2" key="1">
    <citation type="journal article" date="2022" name="New Phytol.">
        <title>Ecological generalism drives hyperdiversity of secondary metabolite gene clusters in xylarialean endophytes.</title>
        <authorList>
            <person name="Franco M.E.E."/>
            <person name="Wisecaver J.H."/>
            <person name="Arnold A.E."/>
            <person name="Ju Y.M."/>
            <person name="Slot J.C."/>
            <person name="Ahrendt S."/>
            <person name="Moore L.P."/>
            <person name="Eastman K.E."/>
            <person name="Scott K."/>
            <person name="Konkel Z."/>
            <person name="Mondo S.J."/>
            <person name="Kuo A."/>
            <person name="Hayes R.D."/>
            <person name="Haridas S."/>
            <person name="Andreopoulos B."/>
            <person name="Riley R."/>
            <person name="LaButti K."/>
            <person name="Pangilinan J."/>
            <person name="Lipzen A."/>
            <person name="Amirebrahimi M."/>
            <person name="Yan J."/>
            <person name="Adam C."/>
            <person name="Keymanesh K."/>
            <person name="Ng V."/>
            <person name="Louie K."/>
            <person name="Northen T."/>
            <person name="Drula E."/>
            <person name="Henrissat B."/>
            <person name="Hsieh H.M."/>
            <person name="Youens-Clark K."/>
            <person name="Lutzoni F."/>
            <person name="Miadlikowska J."/>
            <person name="Eastwood D.C."/>
            <person name="Hamelin R.C."/>
            <person name="Grigoriev I.V."/>
            <person name="U'Ren J.M."/>
        </authorList>
    </citation>
    <scope>NUCLEOTIDE SEQUENCE [LARGE SCALE GENOMIC DNA]</scope>
    <source>
        <strain evidence="1 2">ER1909</strain>
    </source>
</reference>
<evidence type="ECO:0000313" key="1">
    <source>
        <dbReference type="EMBL" id="KAI6091506.1"/>
    </source>
</evidence>
<keyword evidence="2" id="KW-1185">Reference proteome</keyword>
<organism evidence="1 2">
    <name type="scientific">Hypoxylon rubiginosum</name>
    <dbReference type="NCBI Taxonomy" id="110542"/>
    <lineage>
        <taxon>Eukaryota</taxon>
        <taxon>Fungi</taxon>
        <taxon>Dikarya</taxon>
        <taxon>Ascomycota</taxon>
        <taxon>Pezizomycotina</taxon>
        <taxon>Sordariomycetes</taxon>
        <taxon>Xylariomycetidae</taxon>
        <taxon>Xylariales</taxon>
        <taxon>Hypoxylaceae</taxon>
        <taxon>Hypoxylon</taxon>
    </lineage>
</organism>
<comment type="caution">
    <text evidence="1">The sequence shown here is derived from an EMBL/GenBank/DDBJ whole genome shotgun (WGS) entry which is preliminary data.</text>
</comment>
<evidence type="ECO:0000313" key="2">
    <source>
        <dbReference type="Proteomes" id="UP001497680"/>
    </source>
</evidence>
<dbReference type="Proteomes" id="UP001497680">
    <property type="component" value="Unassembled WGS sequence"/>
</dbReference>
<accession>A0ACC0DGI4</accession>
<proteinExistence type="predicted"/>
<protein>
    <submittedName>
        <fullName evidence="1">Pyridine nucleotide-disulfide oxidoreductase-domain-containing protein</fullName>
    </submittedName>
</protein>
<name>A0ACC0DGI4_9PEZI</name>